<name>A0AAW0GD76_9APHY</name>
<dbReference type="EMBL" id="JASBNA010000008">
    <property type="protein sequence ID" value="KAK7689299.1"/>
    <property type="molecule type" value="Genomic_DNA"/>
</dbReference>
<accession>A0AAW0GD76</accession>
<evidence type="ECO:0000313" key="2">
    <source>
        <dbReference type="Proteomes" id="UP001385951"/>
    </source>
</evidence>
<sequence length="294" mass="33892">MRRLSWTSYDNVPFHIRMGPLPIILSAQLEYVELSSWISNVHKELTDPSHQLVKRELQMPVCLPSLCALKASLGNTTFAILARWNMPQLQNLSVLSSDFSYTGFGFVSFLEAHGAKIRQLELGHCSTNVAESYLIAPQHASQNQSSMCLAKRLPNLHQFICSADVEWHWQSPDWVAPHILLPTHPTVEFIGIRDLHVRLRNDHDYAVGEPFFPLYTQMCDLLNVDLFPSLRSIRNLSEESHKIRMEKPNPRVTRFWMNVLERYKDRRVWVVDYTGVNITMNTLHRANLTSTDPS</sequence>
<keyword evidence="2" id="KW-1185">Reference proteome</keyword>
<protein>
    <submittedName>
        <fullName evidence="1">Uncharacterized protein</fullName>
    </submittedName>
</protein>
<proteinExistence type="predicted"/>
<dbReference type="AlphaFoldDB" id="A0AAW0GD76"/>
<comment type="caution">
    <text evidence="1">The sequence shown here is derived from an EMBL/GenBank/DDBJ whole genome shotgun (WGS) entry which is preliminary data.</text>
</comment>
<reference evidence="1 2" key="1">
    <citation type="submission" date="2022-09" db="EMBL/GenBank/DDBJ databases">
        <authorList>
            <person name="Palmer J.M."/>
        </authorList>
    </citation>
    <scope>NUCLEOTIDE SEQUENCE [LARGE SCALE GENOMIC DNA]</scope>
    <source>
        <strain evidence="1 2">DSM 7382</strain>
    </source>
</reference>
<evidence type="ECO:0000313" key="1">
    <source>
        <dbReference type="EMBL" id="KAK7689299.1"/>
    </source>
</evidence>
<gene>
    <name evidence="1" type="ORF">QCA50_007090</name>
</gene>
<organism evidence="1 2">
    <name type="scientific">Cerrena zonata</name>
    <dbReference type="NCBI Taxonomy" id="2478898"/>
    <lineage>
        <taxon>Eukaryota</taxon>
        <taxon>Fungi</taxon>
        <taxon>Dikarya</taxon>
        <taxon>Basidiomycota</taxon>
        <taxon>Agaricomycotina</taxon>
        <taxon>Agaricomycetes</taxon>
        <taxon>Polyporales</taxon>
        <taxon>Cerrenaceae</taxon>
        <taxon>Cerrena</taxon>
    </lineage>
</organism>
<dbReference type="Proteomes" id="UP001385951">
    <property type="component" value="Unassembled WGS sequence"/>
</dbReference>